<evidence type="ECO:0000313" key="2">
    <source>
        <dbReference type="Proteomes" id="UP000277582"/>
    </source>
</evidence>
<proteinExistence type="predicted"/>
<protein>
    <submittedName>
        <fullName evidence="1">Uncharacterized protein</fullName>
    </submittedName>
</protein>
<accession>A0A3R9X199</accession>
<dbReference type="InterPro" id="IPR054227">
    <property type="entry name" value="DUF6951"/>
</dbReference>
<keyword evidence="2" id="KW-1185">Reference proteome</keyword>
<dbReference type="Proteomes" id="UP000277582">
    <property type="component" value="Unassembled WGS sequence"/>
</dbReference>
<dbReference type="AlphaFoldDB" id="A0A3R9X199"/>
<comment type="caution">
    <text evidence="1">The sequence shown here is derived from an EMBL/GenBank/DDBJ whole genome shotgun (WGS) entry which is preliminary data.</text>
</comment>
<dbReference type="EMBL" id="RCOS01000137">
    <property type="protein sequence ID" value="RSN72844.1"/>
    <property type="molecule type" value="Genomic_DNA"/>
</dbReference>
<sequence length="107" mass="11855">MTTSYVVNSGPCAHKTCVEAELVQDIIKLRITSTCPHIQKYAEKLKEISIKDISKPMSDNPAYSLARDLTVNCAVPCAVLYACWAEAGLISKNLLKQHPTVTIEYKE</sequence>
<name>A0A3R9X199_9CREN</name>
<gene>
    <name evidence="1" type="ORF">D6D85_12420</name>
</gene>
<dbReference type="Pfam" id="PF22263">
    <property type="entry name" value="DUF6951"/>
    <property type="match status" value="1"/>
</dbReference>
<evidence type="ECO:0000313" key="1">
    <source>
        <dbReference type="EMBL" id="RSN72844.1"/>
    </source>
</evidence>
<organism evidence="1 2">
    <name type="scientific">Candidatus Methanodesulfokora washburnensis</name>
    <dbReference type="NCBI Taxonomy" id="2478471"/>
    <lineage>
        <taxon>Archaea</taxon>
        <taxon>Thermoproteota</taxon>
        <taxon>Candidatus Korarchaeia</taxon>
        <taxon>Candidatus Korarchaeia incertae sedis</taxon>
        <taxon>Candidatus Methanodesulfokora</taxon>
    </lineage>
</organism>
<reference evidence="1 2" key="1">
    <citation type="submission" date="2018-10" db="EMBL/GenBank/DDBJ databases">
        <title>Co-occurring genomic capacity for anaerobic methane metabolism and dissimilatory sulfite reduction discovered in the Korarchaeota.</title>
        <authorList>
            <person name="Mckay L.J."/>
            <person name="Dlakic M."/>
            <person name="Fields M.W."/>
            <person name="Delmont T.O."/>
            <person name="Eren A.M."/>
            <person name="Jay Z.J."/>
            <person name="Klingelsmith K.B."/>
            <person name="Rusch D.B."/>
            <person name="Inskeep W.P."/>
        </authorList>
    </citation>
    <scope>NUCLEOTIDE SEQUENCE [LARGE SCALE GENOMIC DNA]</scope>
    <source>
        <strain evidence="1 2">MDKW</strain>
    </source>
</reference>